<evidence type="ECO:0000313" key="3">
    <source>
        <dbReference type="Proteomes" id="UP000008366"/>
    </source>
</evidence>
<dbReference type="Proteomes" id="UP000008366">
    <property type="component" value="Unassembled WGS sequence"/>
</dbReference>
<accession>K6VJT9</accession>
<dbReference type="STRING" id="1184609.KILIM_039_00630"/>
<feature type="region of interest" description="Disordered" evidence="1">
    <location>
        <begin position="1"/>
        <end position="57"/>
    </location>
</feature>
<proteinExistence type="predicted"/>
<evidence type="ECO:0000256" key="1">
    <source>
        <dbReference type="SAM" id="MobiDB-lite"/>
    </source>
</evidence>
<sequence length="78" mass="8109">MTDALDPQAQRAPYPLTGDPTRAVHTGDPAPAPDALNAALSDGSGGEAVSAQPFDIDPQDLLAARERRGWDEATNEAP</sequence>
<dbReference type="RefSeq" id="WP_006593020.1">
    <property type="nucleotide sequence ID" value="NZ_BAHD01000039.1"/>
</dbReference>
<keyword evidence="3" id="KW-1185">Reference proteome</keyword>
<reference evidence="2 3" key="1">
    <citation type="submission" date="2012-08" db="EMBL/GenBank/DDBJ databases">
        <title>Whole genome shotgun sequence of Kineosphaera limosa NBRC 100340.</title>
        <authorList>
            <person name="Yoshida I."/>
            <person name="Isaki S."/>
            <person name="Hosoyama A."/>
            <person name="Tsuchikane K."/>
            <person name="Katsumata H."/>
            <person name="Ando Y."/>
            <person name="Ohji S."/>
            <person name="Hamada M."/>
            <person name="Tamura T."/>
            <person name="Yamazoe A."/>
            <person name="Yamazaki S."/>
            <person name="Fujita N."/>
        </authorList>
    </citation>
    <scope>NUCLEOTIDE SEQUENCE [LARGE SCALE GENOMIC DNA]</scope>
    <source>
        <strain evidence="2 3">NBRC 100340</strain>
    </source>
</reference>
<dbReference type="EMBL" id="BAHD01000039">
    <property type="protein sequence ID" value="GAB96488.1"/>
    <property type="molecule type" value="Genomic_DNA"/>
</dbReference>
<organism evidence="2 3">
    <name type="scientific">Kineosphaera limosa NBRC 100340</name>
    <dbReference type="NCBI Taxonomy" id="1184609"/>
    <lineage>
        <taxon>Bacteria</taxon>
        <taxon>Bacillati</taxon>
        <taxon>Actinomycetota</taxon>
        <taxon>Actinomycetes</taxon>
        <taxon>Micrococcales</taxon>
        <taxon>Dermatophilaceae</taxon>
        <taxon>Kineosphaera</taxon>
    </lineage>
</organism>
<evidence type="ECO:0000313" key="2">
    <source>
        <dbReference type="EMBL" id="GAB96488.1"/>
    </source>
</evidence>
<gene>
    <name evidence="2" type="ORF">KILIM_039_00630</name>
</gene>
<comment type="caution">
    <text evidence="2">The sequence shown here is derived from an EMBL/GenBank/DDBJ whole genome shotgun (WGS) entry which is preliminary data.</text>
</comment>
<name>K6VJT9_9MICO</name>
<protein>
    <submittedName>
        <fullName evidence="2">Uncharacterized protein</fullName>
    </submittedName>
</protein>
<dbReference type="AlphaFoldDB" id="K6VJT9"/>